<dbReference type="EMBL" id="JAJEPX010000004">
    <property type="protein sequence ID" value="MCC2176041.1"/>
    <property type="molecule type" value="Genomic_DNA"/>
</dbReference>
<evidence type="ECO:0000313" key="5">
    <source>
        <dbReference type="EMBL" id="MCC2176041.1"/>
    </source>
</evidence>
<dbReference type="InterPro" id="IPR018062">
    <property type="entry name" value="HTH_AraC-typ_CS"/>
</dbReference>
<dbReference type="InterPro" id="IPR018060">
    <property type="entry name" value="HTH_AraC"/>
</dbReference>
<dbReference type="GO" id="GO:0043565">
    <property type="term" value="F:sequence-specific DNA binding"/>
    <property type="evidence" value="ECO:0007669"/>
    <property type="project" value="InterPro"/>
</dbReference>
<dbReference type="CDD" id="cd02208">
    <property type="entry name" value="cupin_RmlC-like"/>
    <property type="match status" value="1"/>
</dbReference>
<dbReference type="GO" id="GO:0003700">
    <property type="term" value="F:DNA-binding transcription factor activity"/>
    <property type="evidence" value="ECO:0007669"/>
    <property type="project" value="InterPro"/>
</dbReference>
<dbReference type="PRINTS" id="PR00032">
    <property type="entry name" value="HTHARAC"/>
</dbReference>
<evidence type="ECO:0000256" key="2">
    <source>
        <dbReference type="ARBA" id="ARBA00023125"/>
    </source>
</evidence>
<dbReference type="InterPro" id="IPR003313">
    <property type="entry name" value="AraC-bd"/>
</dbReference>
<dbReference type="InterPro" id="IPR014710">
    <property type="entry name" value="RmlC-like_jellyroll"/>
</dbReference>
<dbReference type="SMART" id="SM00342">
    <property type="entry name" value="HTH_ARAC"/>
    <property type="match status" value="1"/>
</dbReference>
<dbReference type="Gene3D" id="2.60.120.10">
    <property type="entry name" value="Jelly Rolls"/>
    <property type="match status" value="1"/>
</dbReference>
<dbReference type="InterPro" id="IPR011051">
    <property type="entry name" value="RmlC_Cupin_sf"/>
</dbReference>
<dbReference type="PROSITE" id="PS00041">
    <property type="entry name" value="HTH_ARAC_FAMILY_1"/>
    <property type="match status" value="1"/>
</dbReference>
<dbReference type="InterPro" id="IPR020449">
    <property type="entry name" value="Tscrpt_reg_AraC-type_HTH"/>
</dbReference>
<organism evidence="5 6">
    <name type="scientific">Agathobaculum butyriciproducens</name>
    <dbReference type="NCBI Taxonomy" id="1628085"/>
    <lineage>
        <taxon>Bacteria</taxon>
        <taxon>Bacillati</taxon>
        <taxon>Bacillota</taxon>
        <taxon>Clostridia</taxon>
        <taxon>Eubacteriales</taxon>
        <taxon>Butyricicoccaceae</taxon>
        <taxon>Agathobaculum</taxon>
    </lineage>
</organism>
<evidence type="ECO:0000256" key="3">
    <source>
        <dbReference type="ARBA" id="ARBA00023163"/>
    </source>
</evidence>
<proteinExistence type="predicted"/>
<keyword evidence="2" id="KW-0238">DNA-binding</keyword>
<reference evidence="5 6" key="1">
    <citation type="submission" date="2021-10" db="EMBL/GenBank/DDBJ databases">
        <title>Anaerobic single-cell dispensing facilitates the cultivation of human gut bacteria.</title>
        <authorList>
            <person name="Afrizal A."/>
        </authorList>
    </citation>
    <scope>NUCLEOTIDE SEQUENCE [LARGE SCALE GENOMIC DNA]</scope>
    <source>
        <strain evidence="5 6">CLA-AA-H270</strain>
    </source>
</reference>
<keyword evidence="1" id="KW-0805">Transcription regulation</keyword>
<keyword evidence="6" id="KW-1185">Reference proteome</keyword>
<protein>
    <submittedName>
        <fullName evidence="5">AraC family transcriptional regulator</fullName>
    </submittedName>
</protein>
<dbReference type="PANTHER" id="PTHR43280">
    <property type="entry name" value="ARAC-FAMILY TRANSCRIPTIONAL REGULATOR"/>
    <property type="match status" value="1"/>
</dbReference>
<keyword evidence="3" id="KW-0804">Transcription</keyword>
<dbReference type="Pfam" id="PF02311">
    <property type="entry name" value="AraC_binding"/>
    <property type="match status" value="1"/>
</dbReference>
<accession>A0AAW4VYD9</accession>
<dbReference type="AlphaFoldDB" id="A0AAW4VYD9"/>
<gene>
    <name evidence="5" type="ORF">LKD22_02645</name>
</gene>
<name>A0AAW4VYD9_9FIRM</name>
<evidence type="ECO:0000313" key="6">
    <source>
        <dbReference type="Proteomes" id="UP001298753"/>
    </source>
</evidence>
<evidence type="ECO:0000256" key="1">
    <source>
        <dbReference type="ARBA" id="ARBA00023015"/>
    </source>
</evidence>
<dbReference type="Gene3D" id="1.10.10.60">
    <property type="entry name" value="Homeodomain-like"/>
    <property type="match status" value="2"/>
</dbReference>
<dbReference type="RefSeq" id="WP_227600161.1">
    <property type="nucleotide sequence ID" value="NZ_JAJEPX010000004.1"/>
</dbReference>
<dbReference type="InterPro" id="IPR009057">
    <property type="entry name" value="Homeodomain-like_sf"/>
</dbReference>
<dbReference type="SUPFAM" id="SSF46689">
    <property type="entry name" value="Homeodomain-like"/>
    <property type="match status" value="2"/>
</dbReference>
<dbReference type="Proteomes" id="UP001298753">
    <property type="component" value="Unassembled WGS sequence"/>
</dbReference>
<dbReference type="Pfam" id="PF12833">
    <property type="entry name" value="HTH_18"/>
    <property type="match status" value="1"/>
</dbReference>
<dbReference type="PANTHER" id="PTHR43280:SF28">
    <property type="entry name" value="HTH-TYPE TRANSCRIPTIONAL ACTIVATOR RHAS"/>
    <property type="match status" value="1"/>
</dbReference>
<evidence type="ECO:0000259" key="4">
    <source>
        <dbReference type="PROSITE" id="PS01124"/>
    </source>
</evidence>
<dbReference type="PROSITE" id="PS01124">
    <property type="entry name" value="HTH_ARAC_FAMILY_2"/>
    <property type="match status" value="1"/>
</dbReference>
<dbReference type="SUPFAM" id="SSF51182">
    <property type="entry name" value="RmlC-like cupins"/>
    <property type="match status" value="1"/>
</dbReference>
<dbReference type="GeneID" id="98661427"/>
<comment type="caution">
    <text evidence="5">The sequence shown here is derived from an EMBL/GenBank/DDBJ whole genome shotgun (WGS) entry which is preliminary data.</text>
</comment>
<feature type="domain" description="HTH araC/xylS-type" evidence="4">
    <location>
        <begin position="176"/>
        <end position="274"/>
    </location>
</feature>
<sequence length="288" mass="32407">MENKSKKRSGSFVNCVAIDRNDNNRQSILPHIHENRLELFYVCSGNGQYMVDNRYYPIGEGDIVICNQGVLHGEEPEQVRQIRSYSVALTGVQVEGLPPNCLIAAGEYPVVSCGQLAAQVGETMRLLYLLSADTDNLGAVCSSLAEAMLNLTDALLCSRVQQRENDGSQIPSVLAHRVRRFLDSHHREPITLRMVAEQLRVSEYYLAHVFKQEFGVPPMQYVMKRRIGEAQGILMHTETPIAEIADTLGFSSICHFNAMFKKYTGTPPGRFRQSFRQSMTHTEENKNP</sequence>